<dbReference type="PANTHER" id="PTHR30273">
    <property type="entry name" value="PERIPLASMIC SIGNAL SENSOR AND SIGMA FACTOR ACTIVATOR FECR-RELATED"/>
    <property type="match status" value="1"/>
</dbReference>
<dbReference type="InterPro" id="IPR032623">
    <property type="entry name" value="FecR_N"/>
</dbReference>
<dbReference type="OrthoDB" id="1100567at2"/>
<reference evidence="3 4" key="1">
    <citation type="submission" date="2017-05" db="EMBL/GenBank/DDBJ databases">
        <title>Complete and WGS of Bordetella genogroups.</title>
        <authorList>
            <person name="Spilker T."/>
            <person name="LiPuma J."/>
        </authorList>
    </citation>
    <scope>NUCLEOTIDE SEQUENCE [LARGE SCALE GENOMIC DNA]</scope>
    <source>
        <strain evidence="3 4">AU10456</strain>
    </source>
</reference>
<dbReference type="Pfam" id="PF16220">
    <property type="entry name" value="DUF4880"/>
    <property type="match status" value="1"/>
</dbReference>
<dbReference type="Pfam" id="PF04773">
    <property type="entry name" value="FecR"/>
    <property type="match status" value="1"/>
</dbReference>
<dbReference type="PIRSF" id="PIRSF018266">
    <property type="entry name" value="FecR"/>
    <property type="match status" value="1"/>
</dbReference>
<organism evidence="3 4">
    <name type="scientific">Bordetella genomosp. 5</name>
    <dbReference type="NCBI Taxonomy" id="1395608"/>
    <lineage>
        <taxon>Bacteria</taxon>
        <taxon>Pseudomonadati</taxon>
        <taxon>Pseudomonadota</taxon>
        <taxon>Betaproteobacteria</taxon>
        <taxon>Burkholderiales</taxon>
        <taxon>Alcaligenaceae</taxon>
        <taxon>Bordetella</taxon>
    </lineage>
</organism>
<dbReference type="InterPro" id="IPR006860">
    <property type="entry name" value="FecR"/>
</dbReference>
<keyword evidence="4" id="KW-1185">Reference proteome</keyword>
<evidence type="ECO:0000259" key="2">
    <source>
        <dbReference type="Pfam" id="PF16220"/>
    </source>
</evidence>
<gene>
    <name evidence="3" type="ORF">CAL25_09265</name>
</gene>
<feature type="domain" description="FecR N-terminal" evidence="2">
    <location>
        <begin position="2"/>
        <end position="44"/>
    </location>
</feature>
<dbReference type="RefSeq" id="WP_094799671.1">
    <property type="nucleotide sequence ID" value="NZ_NEVP01000006.1"/>
</dbReference>
<dbReference type="InterPro" id="IPR012373">
    <property type="entry name" value="Ferrdict_sens_TM"/>
</dbReference>
<feature type="domain" description="FecR protein" evidence="1">
    <location>
        <begin position="112"/>
        <end position="203"/>
    </location>
</feature>
<sequence length="317" mass="34213">MEQAADWYALLRSGEASAQDHAAWRLWLEGAAEHQQAWHYVERIGMRFAPLQASAERDAAVAAYRRVSAGGGRTRRQVVLGLFGAIGAGWLGWASWRHTPLPALAAGWGADHRAGIGETRQISLPDGTRVWLRALSAFNVDYGASLRRLELVEGEMLIDTAPDAARPFVVDTGAGRLQALGTRFTVRQEHDAVLVAVFDGAVRVAPSRGGATGVVSAGEQAYFGEDGLRPRVAANPGHEAWTRGVLVADGLTLGEVVGELRRYHLGHLGLAPEIAHLRVFGSFPIDDVPRALAMLASVMPIRVRQPLAFWISVDARA</sequence>
<evidence type="ECO:0000313" key="3">
    <source>
        <dbReference type="EMBL" id="OZI51714.1"/>
    </source>
</evidence>
<dbReference type="Gene3D" id="2.60.120.1440">
    <property type="match status" value="1"/>
</dbReference>
<protein>
    <submittedName>
        <fullName evidence="3">Iron dicitrate transport regulator FecR</fullName>
    </submittedName>
</protein>
<dbReference type="GO" id="GO:0016989">
    <property type="term" value="F:sigma factor antagonist activity"/>
    <property type="evidence" value="ECO:0007669"/>
    <property type="project" value="TreeGrafter"/>
</dbReference>
<name>A0A261TPY7_9BORD</name>
<dbReference type="PANTHER" id="PTHR30273:SF2">
    <property type="entry name" value="PROTEIN FECR"/>
    <property type="match status" value="1"/>
</dbReference>
<evidence type="ECO:0000259" key="1">
    <source>
        <dbReference type="Pfam" id="PF04773"/>
    </source>
</evidence>
<dbReference type="AlphaFoldDB" id="A0A261TPY7"/>
<accession>A0A261TPY7</accession>
<dbReference type="EMBL" id="NEVP01000006">
    <property type="protein sequence ID" value="OZI51714.1"/>
    <property type="molecule type" value="Genomic_DNA"/>
</dbReference>
<comment type="caution">
    <text evidence="3">The sequence shown here is derived from an EMBL/GenBank/DDBJ whole genome shotgun (WGS) entry which is preliminary data.</text>
</comment>
<proteinExistence type="predicted"/>
<dbReference type="Proteomes" id="UP000216913">
    <property type="component" value="Unassembled WGS sequence"/>
</dbReference>
<evidence type="ECO:0000313" key="4">
    <source>
        <dbReference type="Proteomes" id="UP000216913"/>
    </source>
</evidence>